<evidence type="ECO:0000313" key="8">
    <source>
        <dbReference type="EMBL" id="KAK7901603.1"/>
    </source>
</evidence>
<dbReference type="GO" id="GO:0004703">
    <property type="term" value="F:G protein-coupled receptor kinase activity"/>
    <property type="evidence" value="ECO:0007669"/>
    <property type="project" value="TreeGrafter"/>
</dbReference>
<keyword evidence="4" id="KW-0418">Kinase</keyword>
<dbReference type="AlphaFoldDB" id="A0AAW0NJX4"/>
<evidence type="ECO:0000256" key="4">
    <source>
        <dbReference type="ARBA" id="ARBA00022777"/>
    </source>
</evidence>
<dbReference type="InterPro" id="IPR011009">
    <property type="entry name" value="Kinase-like_dom_sf"/>
</dbReference>
<keyword evidence="2" id="KW-0808">Transferase</keyword>
<evidence type="ECO:0000313" key="9">
    <source>
        <dbReference type="Proteomes" id="UP001460270"/>
    </source>
</evidence>
<dbReference type="Gene3D" id="1.10.510.10">
    <property type="entry name" value="Transferase(Phosphotransferase) domain 1"/>
    <property type="match status" value="1"/>
</dbReference>
<dbReference type="Proteomes" id="UP001460270">
    <property type="component" value="Unassembled WGS sequence"/>
</dbReference>
<dbReference type="GO" id="GO:0009966">
    <property type="term" value="P:regulation of signal transduction"/>
    <property type="evidence" value="ECO:0007669"/>
    <property type="project" value="TreeGrafter"/>
</dbReference>
<dbReference type="PANTHER" id="PTHR24355:SF32">
    <property type="entry name" value="SERINE_THREONINE KINASE 32C"/>
    <property type="match status" value="1"/>
</dbReference>
<protein>
    <recommendedName>
        <fullName evidence="7">Protein kinase domain-containing protein</fullName>
    </recommendedName>
</protein>
<dbReference type="Pfam" id="PF00069">
    <property type="entry name" value="Pkinase"/>
    <property type="match status" value="1"/>
</dbReference>
<evidence type="ECO:0000256" key="6">
    <source>
        <dbReference type="SAM" id="MobiDB-lite"/>
    </source>
</evidence>
<feature type="domain" description="Protein kinase" evidence="7">
    <location>
        <begin position="1"/>
        <end position="161"/>
    </location>
</feature>
<dbReference type="SUPFAM" id="SSF56112">
    <property type="entry name" value="Protein kinase-like (PK-like)"/>
    <property type="match status" value="1"/>
</dbReference>
<name>A0AAW0NJX4_9GOBI</name>
<evidence type="ECO:0000259" key="7">
    <source>
        <dbReference type="PROSITE" id="PS50011"/>
    </source>
</evidence>
<sequence>MRMWRGHVQTDLRESTGKPLEPLDVKPDNILLDEQGHAHLTDFNIATIIKDGERATALAGTKPYMAPEIFQSFVSGGTGYAFEVDWWSLGVTVFEVLRSWRPYDIHASNSVESLLQLFSTISVQYSPAWPKDLVSLMRKLLTVNPEHRYTSLSDMQAAPYLSDVNWDAVYEKKMEPGFVPNENDYLQECLDVVQQEFMIFNREKLKRRQETEEGPSEAGRDSVEGEPETGATDEDLQDPEPDPDPDRDPDQDQDPAPETSSKLSMCGSVCSSPGSC</sequence>
<dbReference type="SMART" id="SM00220">
    <property type="entry name" value="S_TKc"/>
    <property type="match status" value="1"/>
</dbReference>
<evidence type="ECO:0000256" key="2">
    <source>
        <dbReference type="ARBA" id="ARBA00022679"/>
    </source>
</evidence>
<keyword evidence="1" id="KW-0723">Serine/threonine-protein kinase</keyword>
<keyword evidence="3" id="KW-0547">Nucleotide-binding</keyword>
<feature type="compositionally biased region" description="Polar residues" evidence="6">
    <location>
        <begin position="259"/>
        <end position="276"/>
    </location>
</feature>
<feature type="compositionally biased region" description="Acidic residues" evidence="6">
    <location>
        <begin position="224"/>
        <end position="243"/>
    </location>
</feature>
<organism evidence="8 9">
    <name type="scientific">Mugilogobius chulae</name>
    <name type="common">yellowstripe goby</name>
    <dbReference type="NCBI Taxonomy" id="88201"/>
    <lineage>
        <taxon>Eukaryota</taxon>
        <taxon>Metazoa</taxon>
        <taxon>Chordata</taxon>
        <taxon>Craniata</taxon>
        <taxon>Vertebrata</taxon>
        <taxon>Euteleostomi</taxon>
        <taxon>Actinopterygii</taxon>
        <taxon>Neopterygii</taxon>
        <taxon>Teleostei</taxon>
        <taxon>Neoteleostei</taxon>
        <taxon>Acanthomorphata</taxon>
        <taxon>Gobiaria</taxon>
        <taxon>Gobiiformes</taxon>
        <taxon>Gobioidei</taxon>
        <taxon>Gobiidae</taxon>
        <taxon>Gobionellinae</taxon>
        <taxon>Mugilogobius</taxon>
    </lineage>
</organism>
<accession>A0AAW0NJX4</accession>
<evidence type="ECO:0000256" key="1">
    <source>
        <dbReference type="ARBA" id="ARBA00022527"/>
    </source>
</evidence>
<gene>
    <name evidence="8" type="ORF">WMY93_018372</name>
</gene>
<dbReference type="PANTHER" id="PTHR24355">
    <property type="entry name" value="G PROTEIN-COUPLED RECEPTOR KINASE/RIBOSOMAL PROTEIN S6 KINASE"/>
    <property type="match status" value="1"/>
</dbReference>
<dbReference type="GO" id="GO:0001664">
    <property type="term" value="F:G protein-coupled receptor binding"/>
    <property type="evidence" value="ECO:0007669"/>
    <property type="project" value="TreeGrafter"/>
</dbReference>
<comment type="caution">
    <text evidence="8">The sequence shown here is derived from an EMBL/GenBank/DDBJ whole genome shotgun (WGS) entry which is preliminary data.</text>
</comment>
<dbReference type="GO" id="GO:0005524">
    <property type="term" value="F:ATP binding"/>
    <property type="evidence" value="ECO:0007669"/>
    <property type="project" value="UniProtKB-KW"/>
</dbReference>
<evidence type="ECO:0000256" key="5">
    <source>
        <dbReference type="ARBA" id="ARBA00022840"/>
    </source>
</evidence>
<dbReference type="InterPro" id="IPR000719">
    <property type="entry name" value="Prot_kinase_dom"/>
</dbReference>
<evidence type="ECO:0000256" key="3">
    <source>
        <dbReference type="ARBA" id="ARBA00022741"/>
    </source>
</evidence>
<dbReference type="EMBL" id="JBBPFD010000013">
    <property type="protein sequence ID" value="KAK7901603.1"/>
    <property type="molecule type" value="Genomic_DNA"/>
</dbReference>
<reference evidence="9" key="1">
    <citation type="submission" date="2024-04" db="EMBL/GenBank/DDBJ databases">
        <title>Salinicola lusitanus LLJ914,a marine bacterium isolated from the Okinawa Trough.</title>
        <authorList>
            <person name="Li J."/>
        </authorList>
    </citation>
    <scope>NUCLEOTIDE SEQUENCE [LARGE SCALE GENOMIC DNA]</scope>
</reference>
<feature type="region of interest" description="Disordered" evidence="6">
    <location>
        <begin position="206"/>
        <end position="276"/>
    </location>
</feature>
<dbReference type="PROSITE" id="PS50011">
    <property type="entry name" value="PROTEIN_KINASE_DOM"/>
    <property type="match status" value="1"/>
</dbReference>
<keyword evidence="5" id="KW-0067">ATP-binding</keyword>
<proteinExistence type="predicted"/>
<dbReference type="FunFam" id="1.10.510.10:FF:000169">
    <property type="entry name" value="Serine/threonine-protein kinase 32A"/>
    <property type="match status" value="1"/>
</dbReference>
<dbReference type="GO" id="GO:0007186">
    <property type="term" value="P:G protein-coupled receptor signaling pathway"/>
    <property type="evidence" value="ECO:0007669"/>
    <property type="project" value="TreeGrafter"/>
</dbReference>
<keyword evidence="9" id="KW-1185">Reference proteome</keyword>